<sequence>MERVNFSRAAASYAFSRFAETWTKLRMFEQTEYRTLVCLDADMMVLQNIDELLSLRFDASRSDGCDLFAVPACICNEHHTPLCPPWWVPANCAYSPENFSRLALDNISSPALATSRIAPLEPDSPRPYFNAGLFVIQPSRSTADKLFEFLVLAPDEQVSRWAFLEQDMLHDFFHGRWKPLPYVYNCLKKMPITHPDIFDLEAVKVIHFIKTKPWEEAEDVPTTPDTQLHSLWWREWAKLVQTVDGN</sequence>
<dbReference type="InterPro" id="IPR050587">
    <property type="entry name" value="GNT1/Glycosyltrans_8"/>
</dbReference>
<dbReference type="Gene3D" id="3.90.550.10">
    <property type="entry name" value="Spore Coat Polysaccharide Biosynthesis Protein SpsA, Chain A"/>
    <property type="match status" value="1"/>
</dbReference>
<dbReference type="EMBL" id="CAADFV010000041">
    <property type="protein sequence ID" value="VFK56395.1"/>
    <property type="molecule type" value="Genomic_DNA"/>
</dbReference>
<name>A0A450ZKJ7_9GAMM</name>
<dbReference type="AlphaFoldDB" id="A0A450ZKJ7"/>
<evidence type="ECO:0000313" key="1">
    <source>
        <dbReference type="EMBL" id="VFK54333.1"/>
    </source>
</evidence>
<dbReference type="SUPFAM" id="SSF53448">
    <property type="entry name" value="Nucleotide-diphospho-sugar transferases"/>
    <property type="match status" value="1"/>
</dbReference>
<keyword evidence="1" id="KW-0808">Transferase</keyword>
<accession>A0A450ZKJ7</accession>
<dbReference type="InterPro" id="IPR029044">
    <property type="entry name" value="Nucleotide-diphossugar_trans"/>
</dbReference>
<reference evidence="1" key="1">
    <citation type="submission" date="2019-02" db="EMBL/GenBank/DDBJ databases">
        <authorList>
            <person name="Gruber-Vodicka R. H."/>
            <person name="Seah K. B. B."/>
        </authorList>
    </citation>
    <scope>NUCLEOTIDE SEQUENCE</scope>
    <source>
        <strain evidence="2">BECK_BY2</strain>
        <strain evidence="1">BECK_BY3</strain>
    </source>
</reference>
<evidence type="ECO:0000313" key="2">
    <source>
        <dbReference type="EMBL" id="VFK56395.1"/>
    </source>
</evidence>
<proteinExistence type="predicted"/>
<organism evidence="1">
    <name type="scientific">Candidatus Kentrum sp. TUN</name>
    <dbReference type="NCBI Taxonomy" id="2126343"/>
    <lineage>
        <taxon>Bacteria</taxon>
        <taxon>Pseudomonadati</taxon>
        <taxon>Pseudomonadota</taxon>
        <taxon>Gammaproteobacteria</taxon>
        <taxon>Candidatus Kentrum</taxon>
    </lineage>
</organism>
<dbReference type="InterPro" id="IPR002495">
    <property type="entry name" value="Glyco_trans_8"/>
</dbReference>
<dbReference type="GO" id="GO:0016757">
    <property type="term" value="F:glycosyltransferase activity"/>
    <property type="evidence" value="ECO:0007669"/>
    <property type="project" value="InterPro"/>
</dbReference>
<protein>
    <submittedName>
        <fullName evidence="1">Glycosyl transferase family 8</fullName>
    </submittedName>
</protein>
<dbReference type="Pfam" id="PF01501">
    <property type="entry name" value="Glyco_transf_8"/>
    <property type="match status" value="1"/>
</dbReference>
<dbReference type="PANTHER" id="PTHR11183">
    <property type="entry name" value="GLYCOGENIN SUBFAMILY MEMBER"/>
    <property type="match status" value="1"/>
</dbReference>
<gene>
    <name evidence="2" type="ORF">BECKTUN1418E_GA0071001_104111</name>
    <name evidence="1" type="ORF">BECKTUN1418F_GA0071002_104111</name>
</gene>
<dbReference type="EMBL" id="CAADFY010000041">
    <property type="protein sequence ID" value="VFK54333.1"/>
    <property type="molecule type" value="Genomic_DNA"/>
</dbReference>